<proteinExistence type="predicted"/>
<gene>
    <name evidence="2" type="ORF">B4O97_02585</name>
</gene>
<organism evidence="2 3">
    <name type="scientific">Marispirochaeta aestuarii</name>
    <dbReference type="NCBI Taxonomy" id="1963862"/>
    <lineage>
        <taxon>Bacteria</taxon>
        <taxon>Pseudomonadati</taxon>
        <taxon>Spirochaetota</taxon>
        <taxon>Spirochaetia</taxon>
        <taxon>Spirochaetales</taxon>
        <taxon>Spirochaetaceae</taxon>
        <taxon>Marispirochaeta</taxon>
    </lineage>
</organism>
<name>A0A1Y1S268_9SPIO</name>
<dbReference type="RefSeq" id="WP_083048025.1">
    <property type="nucleotide sequence ID" value="NZ_MWQY01000002.1"/>
</dbReference>
<dbReference type="STRING" id="1963862.B4O97_02585"/>
<dbReference type="AlphaFoldDB" id="A0A1Y1S268"/>
<evidence type="ECO:0000313" key="2">
    <source>
        <dbReference type="EMBL" id="ORC37904.1"/>
    </source>
</evidence>
<evidence type="ECO:0000313" key="3">
    <source>
        <dbReference type="Proteomes" id="UP000192343"/>
    </source>
</evidence>
<dbReference type="EMBL" id="MWQY01000002">
    <property type="protein sequence ID" value="ORC37904.1"/>
    <property type="molecule type" value="Genomic_DNA"/>
</dbReference>
<comment type="caution">
    <text evidence="2">The sequence shown here is derived from an EMBL/GenBank/DDBJ whole genome shotgun (WGS) entry which is preliminary data.</text>
</comment>
<sequence>MKPERLLGAVCVSLLLSLQAVVPQVQIIRQPPPSGEEAGSATWRNPYSDPVQVRESGRVDLSGRISVGGKGGRDQSGDTLYDFTTDSMVTLMQPLGGDALLSFDAAALRVQSAVKEDQKYDGTLALDLESFQLKTSGGFSQSLSTAEDLSTEDSDARFSAAVSSGLLETMPMSLEYQSVWVNRQDEGIETESSRSDELGFKTVGTIGTLGVDLRGNLDYENDREEMTESLATVGKLTVSVPVQEQLAVLVSLSPLYNRSETDSSDLRSTSMESGLGINWAPREFFDTTLKASRVDAWSSGEGVDYEDYQNSWRSGVGLNYLPPEGWFAGPEYTFTKAEGGNLSHDLLLLLGWHGREELTEISGNSSSSFIRSENGDRVKDTIDWQLKAALMPTERMNLDGEYQGGYVWQVEGETWNQEVELDFRHSPDPGLSYRSSAALSSIREEDEPAQWEQQYAAGLSVKPLINFIEYRVDASETVDVSSDSTGDDILSSALMKVAFPLNQALSGRVGFQWEWINRVSIDGDPGNYYHYTTGLSLAGKGAPVSLTADYGIAHGYRGLRQDISSGVKVPLRGGYSLNGDFTLSSYEENDEDKLYWVFSLNLVYDF</sequence>
<reference evidence="2 3" key="1">
    <citation type="submission" date="2017-03" db="EMBL/GenBank/DDBJ databases">
        <title>Draft Genome sequence of Marispirochaeta sp. strain JC444.</title>
        <authorList>
            <person name="Shivani Y."/>
            <person name="Subhash Y."/>
            <person name="Sasikala C."/>
            <person name="Ramana C."/>
        </authorList>
    </citation>
    <scope>NUCLEOTIDE SEQUENCE [LARGE SCALE GENOMIC DNA]</scope>
    <source>
        <strain evidence="2 3">JC444</strain>
    </source>
</reference>
<evidence type="ECO:0000256" key="1">
    <source>
        <dbReference type="SAM" id="MobiDB-lite"/>
    </source>
</evidence>
<accession>A0A1Y1S268</accession>
<keyword evidence="3" id="KW-1185">Reference proteome</keyword>
<protein>
    <submittedName>
        <fullName evidence="2">Uncharacterized protein</fullName>
    </submittedName>
</protein>
<feature type="region of interest" description="Disordered" evidence="1">
    <location>
        <begin position="30"/>
        <end position="49"/>
    </location>
</feature>
<dbReference type="Proteomes" id="UP000192343">
    <property type="component" value="Unassembled WGS sequence"/>
</dbReference>